<keyword evidence="5" id="KW-0631">Potassium channel</keyword>
<dbReference type="PANTHER" id="PTHR11537:SF254">
    <property type="entry name" value="POTASSIUM VOLTAGE-GATED CHANNEL PROTEIN SHAB"/>
    <property type="match status" value="1"/>
</dbReference>
<comment type="subcellular location">
    <subcellularLocation>
        <location evidence="1">Membrane</location>
        <topology evidence="1">Multi-pass membrane protein</topology>
    </subcellularLocation>
</comment>
<keyword evidence="3" id="KW-0633">Potassium transport</keyword>
<evidence type="ECO:0000256" key="8">
    <source>
        <dbReference type="ARBA" id="ARBA00023065"/>
    </source>
</evidence>
<evidence type="ECO:0000313" key="13">
    <source>
        <dbReference type="EMBL" id="RKD92722.1"/>
    </source>
</evidence>
<feature type="transmembrane region" description="Helical" evidence="11">
    <location>
        <begin position="51"/>
        <end position="70"/>
    </location>
</feature>
<feature type="transmembrane region" description="Helical" evidence="11">
    <location>
        <begin position="79"/>
        <end position="95"/>
    </location>
</feature>
<keyword evidence="4 11" id="KW-0812">Transmembrane</keyword>
<dbReference type="EMBL" id="RAPN01000001">
    <property type="protein sequence ID" value="RKD92722.1"/>
    <property type="molecule type" value="Genomic_DNA"/>
</dbReference>
<evidence type="ECO:0000256" key="6">
    <source>
        <dbReference type="ARBA" id="ARBA00022958"/>
    </source>
</evidence>
<evidence type="ECO:0000256" key="3">
    <source>
        <dbReference type="ARBA" id="ARBA00022538"/>
    </source>
</evidence>
<name>A0A419WBD5_9BACT</name>
<proteinExistence type="predicted"/>
<keyword evidence="9 11" id="KW-0472">Membrane</keyword>
<dbReference type="GO" id="GO:0001508">
    <property type="term" value="P:action potential"/>
    <property type="evidence" value="ECO:0007669"/>
    <property type="project" value="TreeGrafter"/>
</dbReference>
<dbReference type="Pfam" id="PF00520">
    <property type="entry name" value="Ion_trans"/>
    <property type="match status" value="1"/>
</dbReference>
<keyword evidence="7 11" id="KW-1133">Transmembrane helix</keyword>
<gene>
    <name evidence="13" type="ORF">BC643_3099</name>
</gene>
<evidence type="ECO:0000259" key="12">
    <source>
        <dbReference type="Pfam" id="PF00520"/>
    </source>
</evidence>
<feature type="transmembrane region" description="Helical" evidence="11">
    <location>
        <begin position="206"/>
        <end position="226"/>
    </location>
</feature>
<evidence type="ECO:0000256" key="7">
    <source>
        <dbReference type="ARBA" id="ARBA00022989"/>
    </source>
</evidence>
<dbReference type="PRINTS" id="PR00169">
    <property type="entry name" value="KCHANNEL"/>
</dbReference>
<feature type="transmembrane region" description="Helical" evidence="11">
    <location>
        <begin position="147"/>
        <end position="168"/>
    </location>
</feature>
<keyword evidence="10 13" id="KW-0407">Ion channel</keyword>
<organism evidence="13 14">
    <name type="scientific">Mangrovibacterium diazotrophicum</name>
    <dbReference type="NCBI Taxonomy" id="1261403"/>
    <lineage>
        <taxon>Bacteria</taxon>
        <taxon>Pseudomonadati</taxon>
        <taxon>Bacteroidota</taxon>
        <taxon>Bacteroidia</taxon>
        <taxon>Marinilabiliales</taxon>
        <taxon>Prolixibacteraceae</taxon>
        <taxon>Mangrovibacterium</taxon>
    </lineage>
</organism>
<evidence type="ECO:0000256" key="1">
    <source>
        <dbReference type="ARBA" id="ARBA00004141"/>
    </source>
</evidence>
<evidence type="ECO:0000256" key="4">
    <source>
        <dbReference type="ARBA" id="ARBA00022692"/>
    </source>
</evidence>
<accession>A0A419WBD5</accession>
<dbReference type="Gene3D" id="1.10.287.70">
    <property type="match status" value="1"/>
</dbReference>
<dbReference type="GO" id="GO:0008076">
    <property type="term" value="C:voltage-gated potassium channel complex"/>
    <property type="evidence" value="ECO:0007669"/>
    <property type="project" value="InterPro"/>
</dbReference>
<evidence type="ECO:0000256" key="11">
    <source>
        <dbReference type="SAM" id="Phobius"/>
    </source>
</evidence>
<evidence type="ECO:0000256" key="2">
    <source>
        <dbReference type="ARBA" id="ARBA00022448"/>
    </source>
</evidence>
<evidence type="ECO:0000313" key="14">
    <source>
        <dbReference type="Proteomes" id="UP000283387"/>
    </source>
</evidence>
<keyword evidence="14" id="KW-1185">Reference proteome</keyword>
<dbReference type="PANTHER" id="PTHR11537">
    <property type="entry name" value="VOLTAGE-GATED POTASSIUM CHANNEL"/>
    <property type="match status" value="1"/>
</dbReference>
<evidence type="ECO:0000256" key="9">
    <source>
        <dbReference type="ARBA" id="ARBA00023136"/>
    </source>
</evidence>
<keyword evidence="2" id="KW-0813">Transport</keyword>
<sequence length="269" mass="30390">MSLRDKLYEIIFEADTKEGKAFDVVLLLIILASIILVMLESVPRINKEYGELLHIVEWVITIFFSIEYILRVWVVRKPWTYILSFYGIIDLLSVLPTYLSLVLVGSHSLMIIRAIRLLRVFRILKLSRFTAAGQNLGKALWASREKIFVFLFFIVNLVIIVGTLMYLIEGPEHGFRSIPQSIYWAIVTMTTVGYGDISPETPTGQFLASIVMIVGYAVIAVPTGIVTSEIIKGTQTTANTQVCPNCLYDQHDNDARYCKKCGTKLNDAN</sequence>
<keyword evidence="6" id="KW-0630">Potassium</keyword>
<comment type="caution">
    <text evidence="13">The sequence shown here is derived from an EMBL/GenBank/DDBJ whole genome shotgun (WGS) entry which is preliminary data.</text>
</comment>
<dbReference type="InterPro" id="IPR028325">
    <property type="entry name" value="VG_K_chnl"/>
</dbReference>
<keyword evidence="8" id="KW-0406">Ion transport</keyword>
<dbReference type="Proteomes" id="UP000283387">
    <property type="component" value="Unassembled WGS sequence"/>
</dbReference>
<evidence type="ECO:0000256" key="5">
    <source>
        <dbReference type="ARBA" id="ARBA00022826"/>
    </source>
</evidence>
<feature type="domain" description="Ion transport" evidence="12">
    <location>
        <begin position="20"/>
        <end position="236"/>
    </location>
</feature>
<feature type="transmembrane region" description="Helical" evidence="11">
    <location>
        <begin position="21"/>
        <end position="39"/>
    </location>
</feature>
<dbReference type="AlphaFoldDB" id="A0A419WBD5"/>
<evidence type="ECO:0000256" key="10">
    <source>
        <dbReference type="ARBA" id="ARBA00023303"/>
    </source>
</evidence>
<dbReference type="OrthoDB" id="9799090at2"/>
<dbReference type="InterPro" id="IPR005821">
    <property type="entry name" value="Ion_trans_dom"/>
</dbReference>
<dbReference type="GO" id="GO:0005249">
    <property type="term" value="F:voltage-gated potassium channel activity"/>
    <property type="evidence" value="ECO:0007669"/>
    <property type="project" value="InterPro"/>
</dbReference>
<dbReference type="SUPFAM" id="SSF81324">
    <property type="entry name" value="Voltage-gated potassium channels"/>
    <property type="match status" value="1"/>
</dbReference>
<dbReference type="RefSeq" id="WP_120273908.1">
    <property type="nucleotide sequence ID" value="NZ_RAPN01000001.1"/>
</dbReference>
<protein>
    <submittedName>
        <fullName evidence="13">Voltage-gated potassium channel</fullName>
    </submittedName>
</protein>
<reference evidence="13 14" key="1">
    <citation type="submission" date="2018-09" db="EMBL/GenBank/DDBJ databases">
        <title>Genomic Encyclopedia of Archaeal and Bacterial Type Strains, Phase II (KMG-II): from individual species to whole genera.</title>
        <authorList>
            <person name="Goeker M."/>
        </authorList>
    </citation>
    <scope>NUCLEOTIDE SEQUENCE [LARGE SCALE GENOMIC DNA]</scope>
    <source>
        <strain evidence="13 14">DSM 27148</strain>
    </source>
</reference>